<protein>
    <submittedName>
        <fullName evidence="3">DUF4340 domain-containing protein</fullName>
    </submittedName>
</protein>
<proteinExistence type="predicted"/>
<organism evidence="3 4">
    <name type="scientific">Paenibacillus chitinolyticus</name>
    <dbReference type="NCBI Taxonomy" id="79263"/>
    <lineage>
        <taxon>Bacteria</taxon>
        <taxon>Bacillati</taxon>
        <taxon>Bacillota</taxon>
        <taxon>Bacilli</taxon>
        <taxon>Bacillales</taxon>
        <taxon>Paenibacillaceae</taxon>
        <taxon>Paenibacillus</taxon>
    </lineage>
</organism>
<evidence type="ECO:0000313" key="2">
    <source>
        <dbReference type="EMBL" id="MCY9596001.1"/>
    </source>
</evidence>
<evidence type="ECO:0000259" key="1">
    <source>
        <dbReference type="Pfam" id="PF14238"/>
    </source>
</evidence>
<dbReference type="AlphaFoldDB" id="A0A410WQJ6"/>
<gene>
    <name evidence="2" type="ORF">M5X16_09460</name>
    <name evidence="3" type="ORF">PC41400_02930</name>
</gene>
<keyword evidence="5" id="KW-1185">Reference proteome</keyword>
<reference evidence="2 5" key="2">
    <citation type="submission" date="2022-05" db="EMBL/GenBank/DDBJ databases">
        <title>Genome Sequencing of Bee-Associated Microbes.</title>
        <authorList>
            <person name="Dunlap C."/>
        </authorList>
    </citation>
    <scope>NUCLEOTIDE SEQUENCE [LARGE SCALE GENOMIC DNA]</scope>
    <source>
        <strain evidence="2 5">NRRL B-23120</strain>
    </source>
</reference>
<dbReference type="Pfam" id="PF14238">
    <property type="entry name" value="DUF4340"/>
    <property type="match status" value="1"/>
</dbReference>
<evidence type="ECO:0000313" key="5">
    <source>
        <dbReference type="Proteomes" id="UP001527202"/>
    </source>
</evidence>
<dbReference type="EMBL" id="CP026520">
    <property type="protein sequence ID" value="QAV16706.1"/>
    <property type="molecule type" value="Genomic_DNA"/>
</dbReference>
<dbReference type="GeneID" id="95373770"/>
<dbReference type="KEGG" id="pchi:PC41400_02930"/>
<evidence type="ECO:0000313" key="3">
    <source>
        <dbReference type="EMBL" id="QAV16706.1"/>
    </source>
</evidence>
<dbReference type="EMBL" id="JAMDMJ010000010">
    <property type="protein sequence ID" value="MCY9596001.1"/>
    <property type="molecule type" value="Genomic_DNA"/>
</dbReference>
<dbReference type="RefSeq" id="WP_042233700.1">
    <property type="nucleotide sequence ID" value="NZ_CP026520.1"/>
</dbReference>
<reference evidence="3 4" key="1">
    <citation type="submission" date="2018-01" db="EMBL/GenBank/DDBJ databases">
        <title>The whole genome sequencing and assembly of Paenibacillus chitinolyticus KCCM 41400 strain.</title>
        <authorList>
            <person name="Kim J.-Y."/>
            <person name="Park M.-K."/>
            <person name="Lee Y.-J."/>
            <person name="Yi H."/>
            <person name="Bahn Y.-S."/>
            <person name="Kim J.F."/>
            <person name="Lee D.-W."/>
        </authorList>
    </citation>
    <scope>NUCLEOTIDE SEQUENCE [LARGE SCALE GENOMIC DNA]</scope>
    <source>
        <strain evidence="3 4">KCCM 41400</strain>
    </source>
</reference>
<sequence>MKKFAPALLLILVFLGGLWYAWSQDFFMEKEAETSKPLVHVNVADVQSFSILSGDQQTELVRKDGEWSMTKPSAAPLNPNLTEGWMDSFNLLTQERIVEDKASDLAKYGLDKPSSVYKVQLADGTSQEVKAGSPTPVEGYVYVQLGSSPAVYQVGESSLSVLNKSPLDFVETSPVKFDYDQVKSVTFSWKDHKWSLTKNEPDKSAAQSKWKLPDREIEGAEATQVLDKLLFMKTEEMPKRAADEAIKPGEWTLEVVRTVDGKEMKDTYSGRSDGKSVWIAKQAGDWAYAIPQAAMEEVAASNVKKG</sequence>
<accession>A0A410WQJ6</accession>
<dbReference type="InterPro" id="IPR025641">
    <property type="entry name" value="DUF4340"/>
</dbReference>
<dbReference type="Proteomes" id="UP000288943">
    <property type="component" value="Chromosome"/>
</dbReference>
<name>A0A410WQJ6_9BACL</name>
<dbReference type="Proteomes" id="UP001527202">
    <property type="component" value="Unassembled WGS sequence"/>
</dbReference>
<evidence type="ECO:0000313" key="4">
    <source>
        <dbReference type="Proteomes" id="UP000288943"/>
    </source>
</evidence>
<dbReference type="OrthoDB" id="2657515at2"/>
<feature type="domain" description="DUF4340" evidence="1">
    <location>
        <begin position="67"/>
        <end position="238"/>
    </location>
</feature>